<dbReference type="eggNOG" id="ENOG5032RKK">
    <property type="taxonomic scope" value="Bacteria"/>
</dbReference>
<dbReference type="Pfam" id="PF11774">
    <property type="entry name" value="Lsr2"/>
    <property type="match status" value="1"/>
</dbReference>
<evidence type="ECO:0000259" key="4">
    <source>
        <dbReference type="Pfam" id="PF23359"/>
    </source>
</evidence>
<dbReference type="GO" id="GO:0016746">
    <property type="term" value="F:acyltransferase activity"/>
    <property type="evidence" value="ECO:0007669"/>
    <property type="project" value="InterPro"/>
</dbReference>
<dbReference type="GO" id="GO:0003677">
    <property type="term" value="F:DNA binding"/>
    <property type="evidence" value="ECO:0007669"/>
    <property type="project" value="UniProtKB-KW"/>
</dbReference>
<dbReference type="PATRIC" id="fig|1389489.3.peg.1053"/>
<feature type="domain" description="Lsr2 DNA-binding" evidence="4">
    <location>
        <begin position="77"/>
        <end position="112"/>
    </location>
</feature>
<feature type="region of interest" description="Disordered" evidence="2">
    <location>
        <begin position="59"/>
        <end position="79"/>
    </location>
</feature>
<dbReference type="InterPro" id="IPR055370">
    <property type="entry name" value="Lsr2_DNA-bd"/>
</dbReference>
<organism evidence="5 6">
    <name type="scientific">Leifsonia xyli subsp. cynodontis DSM 46306</name>
    <dbReference type="NCBI Taxonomy" id="1389489"/>
    <lineage>
        <taxon>Bacteria</taxon>
        <taxon>Bacillati</taxon>
        <taxon>Actinomycetota</taxon>
        <taxon>Actinomycetes</taxon>
        <taxon>Micrococcales</taxon>
        <taxon>Microbacteriaceae</taxon>
        <taxon>Leifsonia</taxon>
    </lineage>
</organism>
<dbReference type="InterPro" id="IPR036625">
    <property type="entry name" value="E3-bd_dom_sf"/>
</dbReference>
<dbReference type="Pfam" id="PF23359">
    <property type="entry name" value="Lsr2_DNA-bd"/>
    <property type="match status" value="1"/>
</dbReference>
<evidence type="ECO:0000259" key="3">
    <source>
        <dbReference type="Pfam" id="PF11774"/>
    </source>
</evidence>
<name>U3P4E7_LEIXC</name>
<dbReference type="InterPro" id="IPR042261">
    <property type="entry name" value="Lsr2-like_dimerization"/>
</dbReference>
<accession>U3P4E7</accession>
<keyword evidence="6" id="KW-1185">Reference proteome</keyword>
<gene>
    <name evidence="5" type="ORF">O159_10930</name>
</gene>
<sequence>MAQKVIYQLVDDLDGTELGDSGGETVTFGLDDVSYEIDLSAANASALREALAAYVAAARPQPRTRRGASSTASAKPSRRDLAAIRAWAREQGTQMPDRGRIPVAILSAYEAAHA</sequence>
<evidence type="ECO:0008006" key="7">
    <source>
        <dbReference type="Google" id="ProtNLM"/>
    </source>
</evidence>
<evidence type="ECO:0000256" key="2">
    <source>
        <dbReference type="SAM" id="MobiDB-lite"/>
    </source>
</evidence>
<dbReference type="Gene3D" id="3.30.60.230">
    <property type="entry name" value="Lsr2, dimerization domain"/>
    <property type="match status" value="1"/>
</dbReference>
<dbReference type="HOGENOM" id="CLU_139818_0_0_11"/>
<evidence type="ECO:0000313" key="6">
    <source>
        <dbReference type="Proteomes" id="UP000016743"/>
    </source>
</evidence>
<dbReference type="OrthoDB" id="4113332at2"/>
<dbReference type="InterPro" id="IPR024412">
    <property type="entry name" value="Lsr2_dim_dom"/>
</dbReference>
<dbReference type="EMBL" id="CP006734">
    <property type="protein sequence ID" value="AGW41195.1"/>
    <property type="molecule type" value="Genomic_DNA"/>
</dbReference>
<dbReference type="KEGG" id="lxy:O159_10930"/>
<dbReference type="Gene3D" id="4.10.320.10">
    <property type="entry name" value="E3-binding domain"/>
    <property type="match status" value="1"/>
</dbReference>
<dbReference type="AlphaFoldDB" id="U3P4E7"/>
<evidence type="ECO:0000256" key="1">
    <source>
        <dbReference type="ARBA" id="ARBA00023125"/>
    </source>
</evidence>
<reference evidence="5 6" key="1">
    <citation type="journal article" date="2013" name="Genome Announc.">
        <title>Complete Genome Sequence of Leifsonia xyli subsp. cynodontis Strain DSM46306, a Gram-Positive Bacterial Pathogen of Grasses.</title>
        <authorList>
            <person name="Monteiro-Vitorello C.B."/>
            <person name="Zerillo M.M."/>
            <person name="Van Sluys M.A."/>
            <person name="Camargo L.E."/>
            <person name="Kitajima J.P."/>
        </authorList>
    </citation>
    <scope>NUCLEOTIDE SEQUENCE [LARGE SCALE GENOMIC DNA]</scope>
    <source>
        <strain evidence="5 6">DSM 46306</strain>
    </source>
</reference>
<dbReference type="Proteomes" id="UP000016743">
    <property type="component" value="Chromosome"/>
</dbReference>
<dbReference type="RefSeq" id="WP_021754639.1">
    <property type="nucleotide sequence ID" value="NC_022438.1"/>
</dbReference>
<dbReference type="STRING" id="1389489.O159_10930"/>
<proteinExistence type="predicted"/>
<keyword evidence="1" id="KW-0238">DNA-binding</keyword>
<feature type="domain" description="Lsr2 dimerization" evidence="3">
    <location>
        <begin position="1"/>
        <end position="60"/>
    </location>
</feature>
<protein>
    <recommendedName>
        <fullName evidence="7">Lsr2 family protein</fullName>
    </recommendedName>
</protein>
<evidence type="ECO:0000313" key="5">
    <source>
        <dbReference type="EMBL" id="AGW41195.1"/>
    </source>
</evidence>